<reference evidence="1 2" key="1">
    <citation type="submission" date="2018-05" db="EMBL/GenBank/DDBJ databases">
        <title>Genomic Encyclopedia of Type Strains, Phase IV (KMG-IV): sequencing the most valuable type-strain genomes for metagenomic binning, comparative biology and taxonomic classification.</title>
        <authorList>
            <person name="Goeker M."/>
        </authorList>
    </citation>
    <scope>NUCLEOTIDE SEQUENCE [LARGE SCALE GENOMIC DNA]</scope>
    <source>
        <strain evidence="1 2">DSM 23606</strain>
    </source>
</reference>
<comment type="caution">
    <text evidence="1">The sequence shown here is derived from an EMBL/GenBank/DDBJ whole genome shotgun (WGS) entry which is preliminary data.</text>
</comment>
<organism evidence="1 2">
    <name type="scientific">Plasticicumulans acidivorans</name>
    <dbReference type="NCBI Taxonomy" id="886464"/>
    <lineage>
        <taxon>Bacteria</taxon>
        <taxon>Pseudomonadati</taxon>
        <taxon>Pseudomonadota</taxon>
        <taxon>Gammaproteobacteria</taxon>
        <taxon>Candidatus Competibacteraceae</taxon>
        <taxon>Plasticicumulans</taxon>
    </lineage>
</organism>
<dbReference type="OrthoDB" id="8479070at2"/>
<name>A0A317MSM6_9GAMM</name>
<accession>A0A317MSM6</accession>
<dbReference type="AlphaFoldDB" id="A0A317MSM6"/>
<sequence>MLFDRYEQAGLLFNKNFKEATEAAVAYRGELVLVEGEVGDAQGRRKPPVAVLGQAVMLAEGEQLKLAAGFLEDAAEVQIFVDKYQDDFASDTKLFFFVVNIPAPVQCAAAAASAVLIPLTEGMVWNELIDLVALEKSDFKGQSSAEKVETLYTALRGYTPKFPTVTLAEAVSGTVEVKREVRGAI</sequence>
<keyword evidence="2" id="KW-1185">Reference proteome</keyword>
<proteinExistence type="predicted"/>
<dbReference type="EMBL" id="QGTJ01000008">
    <property type="protein sequence ID" value="PWV60144.1"/>
    <property type="molecule type" value="Genomic_DNA"/>
</dbReference>
<dbReference type="Proteomes" id="UP000246569">
    <property type="component" value="Unassembled WGS sequence"/>
</dbReference>
<gene>
    <name evidence="1" type="ORF">C7443_10873</name>
</gene>
<evidence type="ECO:0000313" key="1">
    <source>
        <dbReference type="EMBL" id="PWV60144.1"/>
    </source>
</evidence>
<protein>
    <submittedName>
        <fullName evidence="1">Uncharacterized protein</fullName>
    </submittedName>
</protein>
<evidence type="ECO:0000313" key="2">
    <source>
        <dbReference type="Proteomes" id="UP000246569"/>
    </source>
</evidence>
<dbReference type="RefSeq" id="WP_110019253.1">
    <property type="nucleotide sequence ID" value="NZ_QGTJ01000008.1"/>
</dbReference>